<name>A0ABN9MNA1_9NEOB</name>
<dbReference type="PANTHER" id="PTHR11566:SF32">
    <property type="entry name" value="DYNAMIN-1"/>
    <property type="match status" value="1"/>
</dbReference>
<dbReference type="Proteomes" id="UP001176940">
    <property type="component" value="Unassembled WGS sequence"/>
</dbReference>
<feature type="region of interest" description="Disordered" evidence="1">
    <location>
        <begin position="413"/>
        <end position="440"/>
    </location>
</feature>
<evidence type="ECO:0000313" key="4">
    <source>
        <dbReference type="EMBL" id="CAJ0968263.1"/>
    </source>
</evidence>
<dbReference type="InterPro" id="IPR011993">
    <property type="entry name" value="PH-like_dom_sf"/>
</dbReference>
<keyword evidence="5" id="KW-1185">Reference proteome</keyword>
<dbReference type="SUPFAM" id="SSF50729">
    <property type="entry name" value="PH domain-like"/>
    <property type="match status" value="1"/>
</dbReference>
<dbReference type="PROSITE" id="PS51388">
    <property type="entry name" value="GED"/>
    <property type="match status" value="1"/>
</dbReference>
<feature type="domain" description="PH" evidence="2">
    <location>
        <begin position="1"/>
        <end position="62"/>
    </location>
</feature>
<feature type="domain" description="GED" evidence="3">
    <location>
        <begin position="92"/>
        <end position="183"/>
    </location>
</feature>
<proteinExistence type="predicted"/>
<dbReference type="Pfam" id="PF02212">
    <property type="entry name" value="GED"/>
    <property type="match status" value="1"/>
</dbReference>
<evidence type="ECO:0000313" key="5">
    <source>
        <dbReference type="Proteomes" id="UP001176940"/>
    </source>
</evidence>
<dbReference type="Gene3D" id="3.40.50.12690">
    <property type="match status" value="1"/>
</dbReference>
<evidence type="ECO:0000259" key="3">
    <source>
        <dbReference type="PROSITE" id="PS51388"/>
    </source>
</evidence>
<dbReference type="PANTHER" id="PTHR11566">
    <property type="entry name" value="DYNAMIN"/>
    <property type="match status" value="1"/>
</dbReference>
<dbReference type="InterPro" id="IPR022812">
    <property type="entry name" value="Dynamin"/>
</dbReference>
<feature type="region of interest" description="Disordered" evidence="1">
    <location>
        <begin position="201"/>
        <end position="273"/>
    </location>
</feature>
<dbReference type="PROSITE" id="PS50003">
    <property type="entry name" value="PH_DOMAIN"/>
    <property type="match status" value="1"/>
</dbReference>
<dbReference type="SUPFAM" id="SSF52266">
    <property type="entry name" value="SGNH hydrolase"/>
    <property type="match status" value="1"/>
</dbReference>
<reference evidence="4" key="1">
    <citation type="submission" date="2023-07" db="EMBL/GenBank/DDBJ databases">
        <authorList>
            <person name="Stuckert A."/>
        </authorList>
    </citation>
    <scope>NUCLEOTIDE SEQUENCE</scope>
</reference>
<dbReference type="EMBL" id="CAUEEQ010079102">
    <property type="protein sequence ID" value="CAJ0968263.1"/>
    <property type="molecule type" value="Genomic_DNA"/>
</dbReference>
<protein>
    <submittedName>
        <fullName evidence="4">Uncharacterized protein</fullName>
    </submittedName>
</protein>
<sequence length="548" mass="61624">MLPLDNLKLRDIEKGFMSSKHIFALFNTEQRNVYKDYRQLELACETQEEVDSWKASFLRAGVYPERVGASESEENGSDSFMHSMDPQLERQVETIRNLVDSYMGIVNKTIRDLMPKTIMHLMINNTKDFIHSDLLANLYSCGDQNTLMEESLEQAQHRDEMLRMYHALKEALNIIGDINTTTISTPMPPPVDDSWLQVQNVPTGRRSPTSSPTPQRRAPAVPPARPGSRGPAPGPPPPGTTLGSAPPVPSRPGASPDPFGPPPQIPSRPNRAPPGVPRFFKVATFCFDDCFAHSWHSLDVTAYMVSCSMCYMFTDRPEEESNFTCQKCRLVALLEEKVRGLEERIATLKLIKENEDFLDRTEASLLVTEGAKSVREPPKADEWKHVTKRSKKTMEKSPTTQLKNRYQIFVEDEDGTPKNEAIPASKKEKGTQQQVTAKSTAKKQRRVVVVGDSLLRGTEAAICRPDITAREVCCLPGAMIKDVTDRIPKLFSSKDVHPFLLIHVGTNDTARKDLPTICKDFEELGKKVKELDAQRSNPLRIRSKIRKV</sequence>
<dbReference type="SMART" id="SM00302">
    <property type="entry name" value="GED"/>
    <property type="match status" value="1"/>
</dbReference>
<comment type="caution">
    <text evidence="4">The sequence shown here is derived from an EMBL/GenBank/DDBJ whole genome shotgun (WGS) entry which is preliminary data.</text>
</comment>
<dbReference type="InterPro" id="IPR001849">
    <property type="entry name" value="PH_domain"/>
</dbReference>
<organism evidence="4 5">
    <name type="scientific">Ranitomeya imitator</name>
    <name type="common">mimic poison frog</name>
    <dbReference type="NCBI Taxonomy" id="111125"/>
    <lineage>
        <taxon>Eukaryota</taxon>
        <taxon>Metazoa</taxon>
        <taxon>Chordata</taxon>
        <taxon>Craniata</taxon>
        <taxon>Vertebrata</taxon>
        <taxon>Euteleostomi</taxon>
        <taxon>Amphibia</taxon>
        <taxon>Batrachia</taxon>
        <taxon>Anura</taxon>
        <taxon>Neobatrachia</taxon>
        <taxon>Hyloidea</taxon>
        <taxon>Dendrobatidae</taxon>
        <taxon>Dendrobatinae</taxon>
        <taxon>Ranitomeya</taxon>
    </lineage>
</organism>
<feature type="compositionally biased region" description="Polar residues" evidence="1">
    <location>
        <begin position="201"/>
        <end position="210"/>
    </location>
</feature>
<dbReference type="InterPro" id="IPR020850">
    <property type="entry name" value="GED_dom"/>
</dbReference>
<feature type="compositionally biased region" description="Pro residues" evidence="1">
    <location>
        <begin position="258"/>
        <end position="273"/>
    </location>
</feature>
<dbReference type="Gene3D" id="2.30.29.30">
    <property type="entry name" value="Pleckstrin-homology domain (PH domain)/Phosphotyrosine-binding domain (PTB)"/>
    <property type="match status" value="1"/>
</dbReference>
<gene>
    <name evidence="4" type="ORF">RIMI_LOCUS22950593</name>
</gene>
<evidence type="ECO:0000256" key="1">
    <source>
        <dbReference type="SAM" id="MobiDB-lite"/>
    </source>
</evidence>
<dbReference type="CDD" id="cd01256">
    <property type="entry name" value="PH_dynamin"/>
    <property type="match status" value="1"/>
</dbReference>
<dbReference type="InterPro" id="IPR003130">
    <property type="entry name" value="GED"/>
</dbReference>
<evidence type="ECO:0000259" key="2">
    <source>
        <dbReference type="PROSITE" id="PS50003"/>
    </source>
</evidence>
<accession>A0ABN9MNA1</accession>